<keyword evidence="1" id="KW-0472">Membrane</keyword>
<evidence type="ECO:0000313" key="2">
    <source>
        <dbReference type="EMBL" id="CUO96490.1"/>
    </source>
</evidence>
<reference evidence="2 3" key="1">
    <citation type="submission" date="2015-09" db="EMBL/GenBank/DDBJ databases">
        <authorList>
            <consortium name="Pathogen Informatics"/>
        </authorList>
    </citation>
    <scope>NUCLEOTIDE SEQUENCE [LARGE SCALE GENOMIC DNA]</scope>
    <source>
        <strain evidence="2 3">2789STDY5834856</strain>
    </source>
</reference>
<keyword evidence="1" id="KW-0812">Transmembrane</keyword>
<evidence type="ECO:0000256" key="1">
    <source>
        <dbReference type="SAM" id="Phobius"/>
    </source>
</evidence>
<dbReference type="OrthoDB" id="1912388at2"/>
<feature type="transmembrane region" description="Helical" evidence="1">
    <location>
        <begin position="34"/>
        <end position="52"/>
    </location>
</feature>
<feature type="transmembrane region" description="Helical" evidence="1">
    <location>
        <begin position="89"/>
        <end position="105"/>
    </location>
</feature>
<feature type="transmembrane region" description="Helical" evidence="1">
    <location>
        <begin position="58"/>
        <end position="77"/>
    </location>
</feature>
<accession>A0A174JH74</accession>
<dbReference type="AlphaFoldDB" id="A0A174JH74"/>
<evidence type="ECO:0000313" key="3">
    <source>
        <dbReference type="Proteomes" id="UP000095594"/>
    </source>
</evidence>
<gene>
    <name evidence="2" type="ORF">ERS852471_02702</name>
</gene>
<sequence length="106" mass="12346">MERISSSFFMLALILYYIPKILKIRKNKYIKAHIAIGSVSILAMIIALIQKFGQPDFIKYIGFSIIMILIGLTGYFFKNNPKLYRKLHIIATLSFFVYLFVSIKFL</sequence>
<protein>
    <submittedName>
        <fullName evidence="2">Uncharacterized protein</fullName>
    </submittedName>
</protein>
<organism evidence="2 3">
    <name type="scientific">Clostridium disporicum</name>
    <dbReference type="NCBI Taxonomy" id="84024"/>
    <lineage>
        <taxon>Bacteria</taxon>
        <taxon>Bacillati</taxon>
        <taxon>Bacillota</taxon>
        <taxon>Clostridia</taxon>
        <taxon>Eubacteriales</taxon>
        <taxon>Clostridiaceae</taxon>
        <taxon>Clostridium</taxon>
    </lineage>
</organism>
<proteinExistence type="predicted"/>
<dbReference type="RefSeq" id="WP_055267391.1">
    <property type="nucleotide sequence ID" value="NZ_CABIXQ010000021.1"/>
</dbReference>
<name>A0A174JH74_9CLOT</name>
<dbReference type="EMBL" id="CYZX01000021">
    <property type="protein sequence ID" value="CUO96490.1"/>
    <property type="molecule type" value="Genomic_DNA"/>
</dbReference>
<feature type="transmembrane region" description="Helical" evidence="1">
    <location>
        <begin position="6"/>
        <end position="22"/>
    </location>
</feature>
<dbReference type="Proteomes" id="UP000095594">
    <property type="component" value="Unassembled WGS sequence"/>
</dbReference>
<keyword evidence="1" id="KW-1133">Transmembrane helix</keyword>